<keyword evidence="5" id="KW-1185">Reference proteome</keyword>
<evidence type="ECO:0000313" key="4">
    <source>
        <dbReference type="EMBL" id="KJY82936.1"/>
    </source>
</evidence>
<dbReference type="Pfam" id="PF13458">
    <property type="entry name" value="Peripla_BP_6"/>
    <property type="match status" value="1"/>
</dbReference>
<dbReference type="InterPro" id="IPR028082">
    <property type="entry name" value="Peripla_BP_I"/>
</dbReference>
<dbReference type="OrthoDB" id="9147078at2"/>
<accession>A0A0F4NLL9</accession>
<dbReference type="PANTHER" id="PTHR30483">
    <property type="entry name" value="LEUCINE-SPECIFIC-BINDING PROTEIN"/>
    <property type="match status" value="1"/>
</dbReference>
<dbReference type="Proteomes" id="UP000033673">
    <property type="component" value="Unassembled WGS sequence"/>
</dbReference>
<gene>
    <name evidence="4" type="ORF">TW81_12100</name>
</gene>
<dbReference type="CDD" id="cd19979">
    <property type="entry name" value="PBP1_ABC_ligand_binding-like"/>
    <property type="match status" value="1"/>
</dbReference>
<evidence type="ECO:0000313" key="5">
    <source>
        <dbReference type="Proteomes" id="UP000033673"/>
    </source>
</evidence>
<dbReference type="EMBL" id="JXXV01000018">
    <property type="protein sequence ID" value="KJY82936.1"/>
    <property type="molecule type" value="Genomic_DNA"/>
</dbReference>
<dbReference type="STRING" id="579748.TW81_12100"/>
<organism evidence="4 5">
    <name type="scientific">Vibrio galatheae</name>
    <dbReference type="NCBI Taxonomy" id="579748"/>
    <lineage>
        <taxon>Bacteria</taxon>
        <taxon>Pseudomonadati</taxon>
        <taxon>Pseudomonadota</taxon>
        <taxon>Gammaproteobacteria</taxon>
        <taxon>Vibrionales</taxon>
        <taxon>Vibrionaceae</taxon>
        <taxon>Vibrio</taxon>
    </lineage>
</organism>
<dbReference type="InterPro" id="IPR028081">
    <property type="entry name" value="Leu-bd"/>
</dbReference>
<name>A0A0F4NLL9_9VIBR</name>
<dbReference type="PATRIC" id="fig|579748.3.peg.2497"/>
<dbReference type="Gene3D" id="3.40.50.2300">
    <property type="match status" value="2"/>
</dbReference>
<dbReference type="SUPFAM" id="SSF53822">
    <property type="entry name" value="Periplasmic binding protein-like I"/>
    <property type="match status" value="1"/>
</dbReference>
<dbReference type="PANTHER" id="PTHR30483:SF6">
    <property type="entry name" value="PERIPLASMIC BINDING PROTEIN OF ABC TRANSPORTER FOR NATURAL AMINO ACIDS"/>
    <property type="match status" value="1"/>
</dbReference>
<proteinExistence type="inferred from homology"/>
<dbReference type="RefSeq" id="WP_045955964.1">
    <property type="nucleotide sequence ID" value="NZ_JXXV01000018.1"/>
</dbReference>
<dbReference type="AlphaFoldDB" id="A0A0F4NLL9"/>
<sequence>MPRFWIGIASWLFCASTFASAPLVLKIYFDADRTGHSESALAIEQGVRVAFSEVGNQLNGIPVEFVALDHRGNVKRSKANIQRALNDPATIALVAGLHSPPLIKYRDFINQSSLLTLVPWAAATPITRGTPSENNYIFRLSVDDSKVGKILVDYAVEQQCRHPHLVLENTGWGKSNFKAMMKALPMELDSQTDTSWFDWGIENSDARIIVRKALSAGADCLLMVANTREGKAIVEAISEVGERLPVYSHWGITGGQFSRIVPYNVREQAPLRFIQSCFNFYSSTLTEYQAQVFERAKAIYPDSFASLNIEAPAGFVHGYDLTKLLIAAAQNVQFVSDTITNRRTLKTALENMDMPVEGLLKTYHQPFELPSSTNLDAHEALSASDYCMAYYDNNNAVKLL</sequence>
<comment type="similarity">
    <text evidence="1">Belongs to the leucine-binding protein family.</text>
</comment>
<evidence type="ECO:0000256" key="1">
    <source>
        <dbReference type="ARBA" id="ARBA00010062"/>
    </source>
</evidence>
<dbReference type="InterPro" id="IPR051010">
    <property type="entry name" value="BCAA_transport"/>
</dbReference>
<keyword evidence="2" id="KW-0732">Signal</keyword>
<evidence type="ECO:0000256" key="2">
    <source>
        <dbReference type="ARBA" id="ARBA00022729"/>
    </source>
</evidence>
<reference evidence="4 5" key="1">
    <citation type="journal article" date="2015" name="BMC Genomics">
        <title>Genome mining reveals unlocked bioactive potential of marine Gram-negative bacteria.</title>
        <authorList>
            <person name="Machado H."/>
            <person name="Sonnenschein E.C."/>
            <person name="Melchiorsen J."/>
            <person name="Gram L."/>
        </authorList>
    </citation>
    <scope>NUCLEOTIDE SEQUENCE [LARGE SCALE GENOMIC DNA]</scope>
    <source>
        <strain evidence="4 5">S2757</strain>
    </source>
</reference>
<comment type="caution">
    <text evidence="4">The sequence shown here is derived from an EMBL/GenBank/DDBJ whole genome shotgun (WGS) entry which is preliminary data.</text>
</comment>
<protein>
    <recommendedName>
        <fullName evidence="3">Leucine-binding protein domain-containing protein</fullName>
    </recommendedName>
</protein>
<feature type="domain" description="Leucine-binding protein" evidence="3">
    <location>
        <begin position="34"/>
        <end position="360"/>
    </location>
</feature>
<evidence type="ECO:0000259" key="3">
    <source>
        <dbReference type="Pfam" id="PF13458"/>
    </source>
</evidence>